<geneLocation type="mitochondrion" evidence="2"/>
<dbReference type="EMBL" id="AB084514">
    <property type="protein sequence ID" value="BAC53597.1"/>
    <property type="molecule type" value="Genomic_DNA"/>
</dbReference>
<sequence>MAPSNWLILFIFFTLIFILFINFIYFQNSSINNLEENHKKSITSLNWKW</sequence>
<accession>Q8HCU9</accession>
<organism evidence="2">
    <name type="scientific">Triops cancriformis</name>
    <name type="common">Tadpole shrimp</name>
    <dbReference type="NCBI Taxonomy" id="194544"/>
    <lineage>
        <taxon>Eukaryota</taxon>
        <taxon>Metazoa</taxon>
        <taxon>Ecdysozoa</taxon>
        <taxon>Arthropoda</taxon>
        <taxon>Crustacea</taxon>
        <taxon>Branchiopoda</taxon>
        <taxon>Notostraca</taxon>
        <taxon>Triopsidae</taxon>
        <taxon>Triops</taxon>
    </lineage>
</organism>
<proteinExistence type="predicted"/>
<evidence type="ECO:0000256" key="1">
    <source>
        <dbReference type="SAM" id="Phobius"/>
    </source>
</evidence>
<feature type="transmembrane region" description="Helical" evidence="1">
    <location>
        <begin position="6"/>
        <end position="26"/>
    </location>
</feature>
<keyword evidence="2" id="KW-0496">Mitochondrion</keyword>
<keyword evidence="1" id="KW-1133">Transmembrane helix</keyword>
<dbReference type="GeneID" id="806172"/>
<name>Q8HCU9_TRICB</name>
<dbReference type="CTD" id="4509"/>
<evidence type="ECO:0000313" key="2">
    <source>
        <dbReference type="EMBL" id="BAC53597.1"/>
    </source>
</evidence>
<keyword evidence="1" id="KW-0472">Membrane</keyword>
<dbReference type="EMBL" id="MK579382">
    <property type="protein sequence ID" value="QCZ36065.1"/>
    <property type="molecule type" value="Genomic_DNA"/>
</dbReference>
<evidence type="ECO:0000313" key="4">
    <source>
        <dbReference type="EMBL" id="QCZ36078.1"/>
    </source>
</evidence>
<dbReference type="AlphaFoldDB" id="Q8HCU9"/>
<evidence type="ECO:0000313" key="3">
    <source>
        <dbReference type="EMBL" id="QCZ36065.1"/>
    </source>
</evidence>
<keyword evidence="1" id="KW-0812">Transmembrane</keyword>
<gene>
    <name evidence="2" type="primary">ATP8</name>
</gene>
<dbReference type="RefSeq" id="NP_775068.1">
    <property type="nucleotide sequence ID" value="NC_004465.1"/>
</dbReference>
<dbReference type="EMBL" id="MK579383">
    <property type="protein sequence ID" value="QCZ36078.1"/>
    <property type="molecule type" value="Genomic_DNA"/>
</dbReference>
<reference evidence="3" key="2">
    <citation type="journal article" date="2019" name="Zoological Lett">
        <title>Mitochondrial genome diversity and evolution in Branchiopoda (Crustacea).</title>
        <authorList>
            <person name="Luchetti A."/>
            <person name="Forni G."/>
            <person name="Skaist A.M."/>
            <person name="Wheelan S.J."/>
            <person name="Mantovani B."/>
        </authorList>
    </citation>
    <scope>NUCLEOTIDE SEQUENCE</scope>
    <source>
        <strain evidence="4">Tcan-f2</strain>
        <strain evidence="3">Triops6b</strain>
    </source>
</reference>
<protein>
    <submittedName>
        <fullName evidence="3">ATP synthase F0 subunit 8</fullName>
    </submittedName>
    <submittedName>
        <fullName evidence="2">ATPase subunit 8</fullName>
    </submittedName>
</protein>
<reference evidence="2" key="1">
    <citation type="journal article" date="2002" name="Electrophoresis">
        <title>Complete mitochondrial DNA sequence of a tadpole shrimp (Triops cancriformis) and analysis of museum samples.</title>
        <authorList>
            <person name="Umetsu K."/>
            <person name="Iwabuchi N."/>
            <person name="Yuasa I."/>
            <person name="Saitou N."/>
            <person name="Clark P.F."/>
            <person name="Boxshall G."/>
            <person name="Osawa M."/>
            <person name="Igarashi K."/>
        </authorList>
    </citation>
    <scope>NUCLEOTIDE SEQUENCE</scope>
</reference>